<dbReference type="InterPro" id="IPR024042">
    <property type="entry name" value="TM1646-like_dom_sf"/>
</dbReference>
<dbReference type="EMBL" id="JAOUSE010000018">
    <property type="protein sequence ID" value="MCU9594310.1"/>
    <property type="molecule type" value="Genomic_DNA"/>
</dbReference>
<dbReference type="Proteomes" id="UP001208656">
    <property type="component" value="Unassembled WGS sequence"/>
</dbReference>
<organism evidence="1 2">
    <name type="scientific">Pallidibacillus thermolactis</name>
    <dbReference type="NCBI Taxonomy" id="251051"/>
    <lineage>
        <taxon>Bacteria</taxon>
        <taxon>Bacillati</taxon>
        <taxon>Bacillota</taxon>
        <taxon>Bacilli</taxon>
        <taxon>Bacillales</taxon>
        <taxon>Bacillaceae</taxon>
        <taxon>Pallidibacillus</taxon>
    </lineage>
</organism>
<dbReference type="Gene3D" id="1.20.120.490">
    <property type="entry name" value="Hypothetical protein TM1646-like domain"/>
    <property type="match status" value="1"/>
</dbReference>
<accession>A0ABT2WF60</accession>
<gene>
    <name evidence="1" type="ORF">OEV82_07565</name>
</gene>
<comment type="caution">
    <text evidence="1">The sequence shown here is derived from an EMBL/GenBank/DDBJ whole genome shotgun (WGS) entry which is preliminary data.</text>
</comment>
<evidence type="ECO:0000313" key="1">
    <source>
        <dbReference type="EMBL" id="MCU9594310.1"/>
    </source>
</evidence>
<reference evidence="1 2" key="1">
    <citation type="submission" date="2022-10" db="EMBL/GenBank/DDBJ databases">
        <title>Description of Fervidibacillus gen. nov. in the family Fervidibacillaceae fam. nov. with two species, Fervidibacillus albus sp. nov., and Fervidibacillus halotolerans sp. nov., isolated from tidal flat sediments.</title>
        <authorList>
            <person name="Kwon K.K."/>
            <person name="Yang S.-H."/>
        </authorList>
    </citation>
    <scope>NUCLEOTIDE SEQUENCE [LARGE SCALE GENOMIC DNA]</scope>
    <source>
        <strain evidence="1 2">DSM 23332</strain>
    </source>
</reference>
<dbReference type="InterPro" id="IPR005585">
    <property type="entry name" value="DUF327"/>
</dbReference>
<protein>
    <submittedName>
        <fullName evidence="1">YaaR family protein</fullName>
    </submittedName>
</protein>
<name>A0ABT2WF60_9BACI</name>
<dbReference type="SUPFAM" id="SSF158397">
    <property type="entry name" value="TM1646-like"/>
    <property type="match status" value="1"/>
</dbReference>
<evidence type="ECO:0000313" key="2">
    <source>
        <dbReference type="Proteomes" id="UP001208656"/>
    </source>
</evidence>
<proteinExistence type="predicted"/>
<dbReference type="RefSeq" id="WP_173659495.1">
    <property type="nucleotide sequence ID" value="NZ_JAOUSE010000018.1"/>
</dbReference>
<sequence length="146" mass="16967">MKVNQDIRVLNDRLINDIKVQQQVNSKFQNVIKSQTEKLQMGELQNLFSDIEKAGERLAKSRNFRDLAKYKLLVKKFLKEVSENGIGLNKSHTMDIYGESRVLQTIEKIDEKFIELTDELLRNEEENINILSILGEIKGLIINLYS</sequence>
<dbReference type="Pfam" id="PF03885">
    <property type="entry name" value="DUF327"/>
    <property type="match status" value="1"/>
</dbReference>
<keyword evidence="2" id="KW-1185">Reference proteome</keyword>